<evidence type="ECO:0000256" key="2">
    <source>
        <dbReference type="PIRSR" id="PIRSR006232-1"/>
    </source>
</evidence>
<sequence>MEAIRKVDQSMLFVSEPNPFMFGNRNNDSSNPTWTNKNWLKSRFHFSFAEYHNRRNSHFGKMRVMNDDLVQPKRGFGAHPHANMEIVTYVVRGKLSHSDDQGNAESLGRHCTQFMSAGRGVVHSEFNASEDEPVRFIQMWFNPRKMNMPTRYGSTQGDPGALQNQWQHLVSDDDSSFRTPVKIGQDINLYVTVLDENKEVDFHLRDDRQAYLLCIEGTVTVSGIDADEELTTAELTQHDASELFGDLHISVRAEAPGSHVLLVEMKKDGSSRFA</sequence>
<dbReference type="InParanoid" id="A0A2R5GH07"/>
<dbReference type="EMBL" id="BEYU01000052">
    <property type="protein sequence ID" value="GBG29038.1"/>
    <property type="molecule type" value="Genomic_DNA"/>
</dbReference>
<dbReference type="PANTHER" id="PTHR43212">
    <property type="entry name" value="QUERCETIN 2,3-DIOXYGENASE"/>
    <property type="match status" value="1"/>
</dbReference>
<keyword evidence="7" id="KW-1185">Reference proteome</keyword>
<dbReference type="Gene3D" id="2.60.120.10">
    <property type="entry name" value="Jelly Rolls"/>
    <property type="match status" value="2"/>
</dbReference>
<comment type="caution">
    <text evidence="6">The sequence shown here is derived from an EMBL/GenBank/DDBJ whole genome shotgun (WGS) entry which is preliminary data.</text>
</comment>
<feature type="domain" description="Pirin N-terminal" evidence="4">
    <location>
        <begin position="36"/>
        <end position="140"/>
    </location>
</feature>
<evidence type="ECO:0000256" key="1">
    <source>
        <dbReference type="ARBA" id="ARBA00008416"/>
    </source>
</evidence>
<feature type="binding site" evidence="2">
    <location>
        <position position="125"/>
    </location>
    <ligand>
        <name>Fe cation</name>
        <dbReference type="ChEBI" id="CHEBI:24875"/>
    </ligand>
</feature>
<feature type="binding site" evidence="2">
    <location>
        <position position="79"/>
    </location>
    <ligand>
        <name>Fe cation</name>
        <dbReference type="ChEBI" id="CHEBI:24875"/>
    </ligand>
</feature>
<organism evidence="6 7">
    <name type="scientific">Hondaea fermentalgiana</name>
    <dbReference type="NCBI Taxonomy" id="2315210"/>
    <lineage>
        <taxon>Eukaryota</taxon>
        <taxon>Sar</taxon>
        <taxon>Stramenopiles</taxon>
        <taxon>Bigyra</taxon>
        <taxon>Labyrinthulomycetes</taxon>
        <taxon>Thraustochytrida</taxon>
        <taxon>Thraustochytriidae</taxon>
        <taxon>Hondaea</taxon>
    </lineage>
</organism>
<dbReference type="AlphaFoldDB" id="A0A2R5GH07"/>
<feature type="binding site" evidence="2">
    <location>
        <position position="81"/>
    </location>
    <ligand>
        <name>Fe cation</name>
        <dbReference type="ChEBI" id="CHEBI:24875"/>
    </ligand>
</feature>
<dbReference type="OrthoDB" id="198735at2759"/>
<keyword evidence="2" id="KW-0408">Iron</keyword>
<protein>
    <submittedName>
        <fullName evidence="6">Pirin</fullName>
    </submittedName>
</protein>
<dbReference type="InterPro" id="IPR011051">
    <property type="entry name" value="RmlC_Cupin_sf"/>
</dbReference>
<evidence type="ECO:0000313" key="7">
    <source>
        <dbReference type="Proteomes" id="UP000241890"/>
    </source>
</evidence>
<name>A0A2R5GH07_9STRA</name>
<dbReference type="Pfam" id="PF17954">
    <property type="entry name" value="Pirin_C_2"/>
    <property type="match status" value="1"/>
</dbReference>
<gene>
    <name evidence="6" type="ORF">FCC1311_052602</name>
</gene>
<dbReference type="InterPro" id="IPR041602">
    <property type="entry name" value="Quercetinase_C"/>
</dbReference>
<accession>A0A2R5GH07</accession>
<dbReference type="InterPro" id="IPR003829">
    <property type="entry name" value="Pirin_N_dom"/>
</dbReference>
<reference evidence="6 7" key="1">
    <citation type="submission" date="2017-12" db="EMBL/GenBank/DDBJ databases">
        <title>Sequencing, de novo assembly and annotation of complete genome of a new Thraustochytrid species, strain FCC1311.</title>
        <authorList>
            <person name="Sedici K."/>
            <person name="Godart F."/>
            <person name="Aiese Cigliano R."/>
            <person name="Sanseverino W."/>
            <person name="Barakat M."/>
            <person name="Ortet P."/>
            <person name="Marechal E."/>
            <person name="Cagnac O."/>
            <person name="Amato A."/>
        </authorList>
    </citation>
    <scope>NUCLEOTIDE SEQUENCE [LARGE SCALE GENOMIC DNA]</scope>
</reference>
<feature type="domain" description="Quercetin 2,3-dioxygenase C-terminal cupin" evidence="5">
    <location>
        <begin position="178"/>
        <end position="265"/>
    </location>
</feature>
<keyword evidence="2" id="KW-0479">Metal-binding</keyword>
<comment type="similarity">
    <text evidence="1 3">Belongs to the pirin family.</text>
</comment>
<evidence type="ECO:0000259" key="5">
    <source>
        <dbReference type="Pfam" id="PF17954"/>
    </source>
</evidence>
<dbReference type="Proteomes" id="UP000241890">
    <property type="component" value="Unassembled WGS sequence"/>
</dbReference>
<evidence type="ECO:0000256" key="3">
    <source>
        <dbReference type="RuleBase" id="RU003457"/>
    </source>
</evidence>
<evidence type="ECO:0000259" key="4">
    <source>
        <dbReference type="Pfam" id="PF02678"/>
    </source>
</evidence>
<feature type="binding site" evidence="2">
    <location>
        <position position="123"/>
    </location>
    <ligand>
        <name>Fe cation</name>
        <dbReference type="ChEBI" id="CHEBI:24875"/>
    </ligand>
</feature>
<dbReference type="InterPro" id="IPR014710">
    <property type="entry name" value="RmlC-like_jellyroll"/>
</dbReference>
<dbReference type="PANTHER" id="PTHR43212:SF3">
    <property type="entry name" value="QUERCETIN 2,3-DIOXYGENASE"/>
    <property type="match status" value="1"/>
</dbReference>
<proteinExistence type="inferred from homology"/>
<dbReference type="PIRSF" id="PIRSF006232">
    <property type="entry name" value="Pirin"/>
    <property type="match status" value="1"/>
</dbReference>
<comment type="cofactor">
    <cofactor evidence="2">
        <name>Fe cation</name>
        <dbReference type="ChEBI" id="CHEBI:24875"/>
    </cofactor>
    <text evidence="2">Binds 1 Fe cation per subunit.</text>
</comment>
<dbReference type="Pfam" id="PF02678">
    <property type="entry name" value="Pirin"/>
    <property type="match status" value="1"/>
</dbReference>
<dbReference type="InterPro" id="IPR012093">
    <property type="entry name" value="Pirin"/>
</dbReference>
<dbReference type="GO" id="GO:0046872">
    <property type="term" value="F:metal ion binding"/>
    <property type="evidence" value="ECO:0007669"/>
    <property type="project" value="UniProtKB-KW"/>
</dbReference>
<evidence type="ECO:0000313" key="6">
    <source>
        <dbReference type="EMBL" id="GBG29038.1"/>
    </source>
</evidence>
<dbReference type="SUPFAM" id="SSF51182">
    <property type="entry name" value="RmlC-like cupins"/>
    <property type="match status" value="1"/>
</dbReference>
<dbReference type="CDD" id="cd02910">
    <property type="entry name" value="cupin_Yhhw_N"/>
    <property type="match status" value="1"/>
</dbReference>